<dbReference type="AlphaFoldDB" id="G0MDF6"/>
<name>G0MDF6_CAEBE</name>
<dbReference type="Proteomes" id="UP000008068">
    <property type="component" value="Unassembled WGS sequence"/>
</dbReference>
<proteinExistence type="predicted"/>
<dbReference type="InParanoid" id="G0MDF6"/>
<keyword evidence="1" id="KW-0175">Coiled coil</keyword>
<reference evidence="3" key="1">
    <citation type="submission" date="2011-07" db="EMBL/GenBank/DDBJ databases">
        <authorList>
            <consortium name="Caenorhabditis brenneri Sequencing and Analysis Consortium"/>
            <person name="Wilson R.K."/>
        </authorList>
    </citation>
    <scope>NUCLEOTIDE SEQUENCE [LARGE SCALE GENOMIC DNA]</scope>
    <source>
        <strain evidence="3">PB2801</strain>
    </source>
</reference>
<sequence length="205" mass="23895">MSNYPDTMNGMRDALDEAHREVNHLRGVLAAEERLHHEELQTAQEKIENLFQKTMDDQRHLEEMERAQEQSTARIAFLQGENATLRLEAAADVLLIQNATAQEIAGVRLEAARQQAELRQQHTLALVDLEDQMSALQNERNVLRRDLEFRFQDVEDEEEMDRAEEFDERIRELEAFRELFNGRQIVNGLLGIQVQEVDDLRSEDE</sequence>
<feature type="coiled-coil region" evidence="1">
    <location>
        <begin position="119"/>
        <end position="146"/>
    </location>
</feature>
<dbReference type="HOGENOM" id="CLU_1338606_0_0_1"/>
<evidence type="ECO:0000313" key="3">
    <source>
        <dbReference type="Proteomes" id="UP000008068"/>
    </source>
</evidence>
<keyword evidence="3" id="KW-1185">Reference proteome</keyword>
<dbReference type="EMBL" id="GL379790">
    <property type="protein sequence ID" value="EGT49392.1"/>
    <property type="molecule type" value="Genomic_DNA"/>
</dbReference>
<evidence type="ECO:0000256" key="1">
    <source>
        <dbReference type="SAM" id="Coils"/>
    </source>
</evidence>
<evidence type="ECO:0000313" key="2">
    <source>
        <dbReference type="EMBL" id="EGT49392.1"/>
    </source>
</evidence>
<accession>G0MDF6</accession>
<protein>
    <submittedName>
        <fullName evidence="2">Uncharacterized protein</fullName>
    </submittedName>
</protein>
<organism evidence="3">
    <name type="scientific">Caenorhabditis brenneri</name>
    <name type="common">Nematode worm</name>
    <dbReference type="NCBI Taxonomy" id="135651"/>
    <lineage>
        <taxon>Eukaryota</taxon>
        <taxon>Metazoa</taxon>
        <taxon>Ecdysozoa</taxon>
        <taxon>Nematoda</taxon>
        <taxon>Chromadorea</taxon>
        <taxon>Rhabditida</taxon>
        <taxon>Rhabditina</taxon>
        <taxon>Rhabditomorpha</taxon>
        <taxon>Rhabditoidea</taxon>
        <taxon>Rhabditidae</taxon>
        <taxon>Peloderinae</taxon>
        <taxon>Caenorhabditis</taxon>
    </lineage>
</organism>
<gene>
    <name evidence="2" type="ORF">CAEBREN_23710</name>
</gene>